<comment type="similarity">
    <text evidence="2">Belongs to the krueppel C2H2-type zinc-finger protein family.</text>
</comment>
<gene>
    <name evidence="19 20" type="primary">LOC117674777</name>
    <name evidence="21" type="synonym">LOC132711865</name>
</gene>
<evidence type="ECO:0000313" key="21">
    <source>
        <dbReference type="RefSeq" id="XP_060547712.1"/>
    </source>
</evidence>
<dbReference type="FunFam" id="3.30.160.60:FF:000710">
    <property type="entry name" value="Zinc finger protein 768"/>
    <property type="match status" value="1"/>
</dbReference>
<dbReference type="RefSeq" id="XP_034288868.1">
    <property type="nucleotide sequence ID" value="XM_034432977.1"/>
</dbReference>
<keyword evidence="6 13" id="KW-0863">Zinc-finger</keyword>
<evidence type="ECO:0000313" key="19">
    <source>
        <dbReference type="RefSeq" id="XP_034288868.1"/>
    </source>
</evidence>
<evidence type="ECO:0000313" key="18">
    <source>
        <dbReference type="Proteomes" id="UP001652622"/>
    </source>
</evidence>
<dbReference type="PROSITE" id="PS50804">
    <property type="entry name" value="SCAN_BOX"/>
    <property type="match status" value="1"/>
</dbReference>
<dbReference type="CDD" id="cd07765">
    <property type="entry name" value="KRAB_A-box"/>
    <property type="match status" value="1"/>
</dbReference>
<comment type="subcellular location">
    <subcellularLocation>
        <location evidence="1">Nucleus</location>
    </subcellularLocation>
</comment>
<dbReference type="InterPro" id="IPR038269">
    <property type="entry name" value="SCAN_sf"/>
</dbReference>
<dbReference type="FunFam" id="3.30.160.60:FF:000056">
    <property type="entry name" value="Zinc finger and SCAN domain-containing 20"/>
    <property type="match status" value="1"/>
</dbReference>
<evidence type="ECO:0000313" key="20">
    <source>
        <dbReference type="RefSeq" id="XP_060547217.1"/>
    </source>
</evidence>
<dbReference type="FunFam" id="3.30.160.60:FF:001437">
    <property type="entry name" value="Zinc finger protein 594"/>
    <property type="match status" value="1"/>
</dbReference>
<dbReference type="SMART" id="SM00349">
    <property type="entry name" value="KRAB"/>
    <property type="match status" value="1"/>
</dbReference>
<feature type="domain" description="C2H2-type" evidence="15">
    <location>
        <begin position="523"/>
        <end position="550"/>
    </location>
</feature>
<dbReference type="InterPro" id="IPR003309">
    <property type="entry name" value="SCAN_dom"/>
</dbReference>
<sequence length="634" mass="73887">MENKTIIRSEIQPWNFRNIQYQEAEGPRGLCSRLYNFYSQWLRLEKLSKTQMLDLVLEQLLALLPLPMKSWVRECGAETTCQAVALAEGFLLSQAEEQKGQVELQSFTLQTRDPVRRRNVSNPPRELFSRRIYQESTSEDISDGKNRMNLTPFYGGAERLVEAPTQEGLVSFKEVAVYFSEEEWSRLTVDQKALYWEVMQENHRNVASLGNNREEDEDSRELFQRISCGYNTENPIILMEIESHERNQSNNYNQENSSSVHAATKASMAQEGKIKNKKCTELFINKLDVDKRYQTEMEEEDYICRDVDKHYQTEMEEEDYICRDNGKTHKWTQSLPHKNGSHTSQKRTQTGEKPHKCMECGKNFSRNSSLTFHKKIHTGERPYKCMECGKSFVRRANLSSHTRIHTGEKPYKCTECGKSFCENSSLTVHKRIHTGERPYKCMECGKSFPRSSDLVFHKKIHTGEKPHKCLECGKSFIKNCKLIYHSRIHTGEKPYKCTECGKCYTGCSGLIAHKKTHTREKPYKCIECGNRFPNNSELIFHKKIHTEKPHKCLECGKSFIKNCQLIDHSRIHTGEKPYKCMECGKSFSRNRYLNIHKKIHTGEKPYNCTECGKCFTNCSNLIAHKKRHTQEKIY</sequence>
<evidence type="ECO:0000256" key="4">
    <source>
        <dbReference type="ARBA" id="ARBA00022723"/>
    </source>
</evidence>
<dbReference type="PROSITE" id="PS00028">
    <property type="entry name" value="ZINC_FINGER_C2H2_1"/>
    <property type="match status" value="10"/>
</dbReference>
<dbReference type="GO" id="GO:0008270">
    <property type="term" value="F:zinc ion binding"/>
    <property type="evidence" value="ECO:0007669"/>
    <property type="project" value="UniProtKB-KW"/>
</dbReference>
<dbReference type="GO" id="GO:0006357">
    <property type="term" value="P:regulation of transcription by RNA polymerase II"/>
    <property type="evidence" value="ECO:0007669"/>
    <property type="project" value="TreeGrafter"/>
</dbReference>
<dbReference type="Proteomes" id="UP001652622">
    <property type="component" value="Unplaced"/>
</dbReference>
<evidence type="ECO:0000259" key="16">
    <source>
        <dbReference type="PROSITE" id="PS50804"/>
    </source>
</evidence>
<keyword evidence="10" id="KW-0238">DNA-binding</keyword>
<keyword evidence="12" id="KW-0539">Nucleus</keyword>
<dbReference type="InParanoid" id="A0A6P9CYL5"/>
<dbReference type="Gene3D" id="3.30.160.60">
    <property type="entry name" value="Classic Zinc Finger"/>
    <property type="match status" value="10"/>
</dbReference>
<dbReference type="FunFam" id="3.30.160.60:FF:000951">
    <property type="entry name" value="Zinc finger protein 8"/>
    <property type="match status" value="1"/>
</dbReference>
<dbReference type="PROSITE" id="PS50805">
    <property type="entry name" value="KRAB"/>
    <property type="match status" value="1"/>
</dbReference>
<dbReference type="FunFam" id="3.30.160.60:FF:002063">
    <property type="entry name" value="RB associated KRAB zinc finger"/>
    <property type="match status" value="2"/>
</dbReference>
<evidence type="ECO:0000259" key="15">
    <source>
        <dbReference type="PROSITE" id="PS50157"/>
    </source>
</evidence>
<dbReference type="PANTHER" id="PTHR24390">
    <property type="entry name" value="ZINC FINGER PROTEIN"/>
    <property type="match status" value="1"/>
</dbReference>
<keyword evidence="9" id="KW-0805">Transcription regulation</keyword>
<accession>A0A6P9CYL5</accession>
<dbReference type="GO" id="GO:0003700">
    <property type="term" value="F:DNA-binding transcription factor activity"/>
    <property type="evidence" value="ECO:0007669"/>
    <property type="project" value="TreeGrafter"/>
</dbReference>
<keyword evidence="18" id="KW-1185">Reference proteome</keyword>
<feature type="domain" description="C2H2-type" evidence="15">
    <location>
        <begin position="578"/>
        <end position="605"/>
    </location>
</feature>
<dbReference type="GO" id="GO:0000978">
    <property type="term" value="F:RNA polymerase II cis-regulatory region sequence-specific DNA binding"/>
    <property type="evidence" value="ECO:0007669"/>
    <property type="project" value="TreeGrafter"/>
</dbReference>
<protein>
    <submittedName>
        <fullName evidence="19 20">Zinc finger protein 436-like isoform X1</fullName>
    </submittedName>
</protein>
<keyword evidence="7" id="KW-0862">Zinc</keyword>
<evidence type="ECO:0000256" key="2">
    <source>
        <dbReference type="ARBA" id="ARBA00006991"/>
    </source>
</evidence>
<dbReference type="Pfam" id="PF00096">
    <property type="entry name" value="zf-C2H2"/>
    <property type="match status" value="8"/>
</dbReference>
<dbReference type="PANTHER" id="PTHR24390:SF159">
    <property type="entry name" value="GROWTH FACTOR INDEPENDENT 1 TRANSCRIPTIONAL REPRESSOR"/>
    <property type="match status" value="1"/>
</dbReference>
<evidence type="ECO:0000259" key="17">
    <source>
        <dbReference type="PROSITE" id="PS50805"/>
    </source>
</evidence>
<dbReference type="InterPro" id="IPR036051">
    <property type="entry name" value="KRAB_dom_sf"/>
</dbReference>
<dbReference type="InterPro" id="IPR001909">
    <property type="entry name" value="KRAB"/>
</dbReference>
<feature type="domain" description="C2H2-type" evidence="15">
    <location>
        <begin position="606"/>
        <end position="633"/>
    </location>
</feature>
<dbReference type="Pfam" id="PF01352">
    <property type="entry name" value="KRAB"/>
    <property type="match status" value="1"/>
</dbReference>
<dbReference type="AlphaFoldDB" id="A0A6P9CYL5"/>
<evidence type="ECO:0000256" key="5">
    <source>
        <dbReference type="ARBA" id="ARBA00022737"/>
    </source>
</evidence>
<keyword evidence="11" id="KW-0804">Transcription</keyword>
<evidence type="ECO:0000256" key="10">
    <source>
        <dbReference type="ARBA" id="ARBA00023125"/>
    </source>
</evidence>
<feature type="domain" description="C2H2-type" evidence="15">
    <location>
        <begin position="411"/>
        <end position="438"/>
    </location>
</feature>
<dbReference type="InterPro" id="IPR013087">
    <property type="entry name" value="Znf_C2H2_type"/>
</dbReference>
<evidence type="ECO:0000256" key="11">
    <source>
        <dbReference type="ARBA" id="ARBA00023163"/>
    </source>
</evidence>
<evidence type="ECO:0000256" key="9">
    <source>
        <dbReference type="ARBA" id="ARBA00023015"/>
    </source>
</evidence>
<dbReference type="Gene3D" id="6.10.140.140">
    <property type="match status" value="1"/>
</dbReference>
<evidence type="ECO:0000256" key="8">
    <source>
        <dbReference type="ARBA" id="ARBA00022843"/>
    </source>
</evidence>
<feature type="domain" description="C2H2-type" evidence="15">
    <location>
        <begin position="495"/>
        <end position="522"/>
    </location>
</feature>
<evidence type="ECO:0000256" key="3">
    <source>
        <dbReference type="ARBA" id="ARBA00022499"/>
    </source>
</evidence>
<reference evidence="19" key="1">
    <citation type="submission" date="2025-04" db="UniProtKB">
        <authorList>
            <consortium name="RefSeq"/>
        </authorList>
    </citation>
    <scope>IDENTIFICATION</scope>
    <source>
        <tissue evidence="19 20">Blood</tissue>
    </source>
</reference>
<feature type="domain" description="SCAN box" evidence="16">
    <location>
        <begin position="16"/>
        <end position="90"/>
    </location>
</feature>
<dbReference type="FunFam" id="3.30.160.60:FF:001270">
    <property type="entry name" value="zinc finger protein 583 isoform X1"/>
    <property type="match status" value="1"/>
</dbReference>
<evidence type="ECO:0000256" key="7">
    <source>
        <dbReference type="ARBA" id="ARBA00022833"/>
    </source>
</evidence>
<proteinExistence type="inferred from homology"/>
<dbReference type="RefSeq" id="XP_060547712.1">
    <property type="nucleotide sequence ID" value="XM_060691729.1"/>
</dbReference>
<feature type="domain" description="C2H2-type" evidence="15">
    <location>
        <begin position="467"/>
        <end position="494"/>
    </location>
</feature>
<feature type="domain" description="C2H2-type" evidence="15">
    <location>
        <begin position="439"/>
        <end position="466"/>
    </location>
</feature>
<feature type="region of interest" description="Disordered" evidence="14">
    <location>
        <begin position="331"/>
        <end position="355"/>
    </location>
</feature>
<dbReference type="SMART" id="SM00431">
    <property type="entry name" value="SCAN"/>
    <property type="match status" value="1"/>
</dbReference>
<dbReference type="SUPFAM" id="SSF109640">
    <property type="entry name" value="KRAB domain (Kruppel-associated box)"/>
    <property type="match status" value="1"/>
</dbReference>
<dbReference type="OMA" id="TIHIASH"/>
<keyword evidence="5" id="KW-0677">Repeat</keyword>
<feature type="domain" description="C2H2-type" evidence="15">
    <location>
        <begin position="355"/>
        <end position="382"/>
    </location>
</feature>
<dbReference type="FunFam" id="3.30.160.60:FF:001158">
    <property type="entry name" value="zinc finger protein 22"/>
    <property type="match status" value="1"/>
</dbReference>
<evidence type="ECO:0000256" key="12">
    <source>
        <dbReference type="ARBA" id="ARBA00023242"/>
    </source>
</evidence>
<dbReference type="SMART" id="SM00355">
    <property type="entry name" value="ZnF_C2H2"/>
    <property type="match status" value="10"/>
</dbReference>
<keyword evidence="8" id="KW-0832">Ubl conjugation</keyword>
<dbReference type="Pfam" id="PF02023">
    <property type="entry name" value="SCAN"/>
    <property type="match status" value="1"/>
</dbReference>
<dbReference type="InterPro" id="IPR036236">
    <property type="entry name" value="Znf_C2H2_sf"/>
</dbReference>
<evidence type="ECO:0000256" key="1">
    <source>
        <dbReference type="ARBA" id="ARBA00004123"/>
    </source>
</evidence>
<name>A0A6P9CYL5_PANGU</name>
<dbReference type="SUPFAM" id="SSF47353">
    <property type="entry name" value="Retrovirus capsid dimerization domain-like"/>
    <property type="match status" value="1"/>
</dbReference>
<feature type="domain" description="KRAB" evidence="17">
    <location>
        <begin position="170"/>
        <end position="260"/>
    </location>
</feature>
<evidence type="ECO:0000256" key="6">
    <source>
        <dbReference type="ARBA" id="ARBA00022771"/>
    </source>
</evidence>
<organism evidence="18 19">
    <name type="scientific">Pantherophis guttatus</name>
    <name type="common">Corn snake</name>
    <name type="synonym">Elaphe guttata</name>
    <dbReference type="NCBI Taxonomy" id="94885"/>
    <lineage>
        <taxon>Eukaryota</taxon>
        <taxon>Metazoa</taxon>
        <taxon>Chordata</taxon>
        <taxon>Craniata</taxon>
        <taxon>Vertebrata</taxon>
        <taxon>Euteleostomi</taxon>
        <taxon>Lepidosauria</taxon>
        <taxon>Squamata</taxon>
        <taxon>Bifurcata</taxon>
        <taxon>Unidentata</taxon>
        <taxon>Episquamata</taxon>
        <taxon>Toxicofera</taxon>
        <taxon>Serpentes</taxon>
        <taxon>Colubroidea</taxon>
        <taxon>Colubridae</taxon>
        <taxon>Colubrinae</taxon>
        <taxon>Pantherophis</taxon>
    </lineage>
</organism>
<dbReference type="RefSeq" id="XP_060547217.1">
    <property type="nucleotide sequence ID" value="XM_060691234.1"/>
</dbReference>
<keyword evidence="3" id="KW-1017">Isopeptide bond</keyword>
<dbReference type="SUPFAM" id="SSF57667">
    <property type="entry name" value="beta-beta-alpha zinc fingers"/>
    <property type="match status" value="5"/>
</dbReference>
<feature type="compositionally biased region" description="Polar residues" evidence="14">
    <location>
        <begin position="331"/>
        <end position="348"/>
    </location>
</feature>
<evidence type="ECO:0000256" key="14">
    <source>
        <dbReference type="SAM" id="MobiDB-lite"/>
    </source>
</evidence>
<dbReference type="Gene3D" id="1.10.4020.10">
    <property type="entry name" value="DNA breaking-rejoining enzymes"/>
    <property type="match status" value="1"/>
</dbReference>
<evidence type="ECO:0000256" key="13">
    <source>
        <dbReference type="PROSITE-ProRule" id="PRU00042"/>
    </source>
</evidence>
<dbReference type="GeneID" id="117674777"/>
<dbReference type="PROSITE" id="PS50157">
    <property type="entry name" value="ZINC_FINGER_C2H2_2"/>
    <property type="match status" value="10"/>
</dbReference>
<dbReference type="KEGG" id="pgut:117674777"/>
<feature type="domain" description="C2H2-type" evidence="15">
    <location>
        <begin position="550"/>
        <end position="577"/>
    </location>
</feature>
<dbReference type="FunFam" id="3.30.160.60:FF:001343">
    <property type="entry name" value="Zinc finger protein 568"/>
    <property type="match status" value="2"/>
</dbReference>
<keyword evidence="4" id="KW-0479">Metal-binding</keyword>
<dbReference type="GO" id="GO:0005634">
    <property type="term" value="C:nucleus"/>
    <property type="evidence" value="ECO:0007669"/>
    <property type="project" value="UniProtKB-SubCell"/>
</dbReference>
<feature type="domain" description="C2H2-type" evidence="15">
    <location>
        <begin position="383"/>
        <end position="410"/>
    </location>
</feature>